<dbReference type="EMBL" id="BDDD01002830">
    <property type="protein sequence ID" value="GAV83205.1"/>
    <property type="molecule type" value="Genomic_DNA"/>
</dbReference>
<dbReference type="AlphaFoldDB" id="A0A1Q3CSQ2"/>
<dbReference type="SUPFAM" id="SSF57667">
    <property type="entry name" value="beta-beta-alpha zinc fingers"/>
    <property type="match status" value="2"/>
</dbReference>
<dbReference type="GO" id="GO:0008270">
    <property type="term" value="F:zinc ion binding"/>
    <property type="evidence" value="ECO:0007669"/>
    <property type="project" value="InterPro"/>
</dbReference>
<evidence type="ECO:0000259" key="2">
    <source>
        <dbReference type="SMART" id="SM00451"/>
    </source>
</evidence>
<dbReference type="Proteomes" id="UP000187406">
    <property type="component" value="Unassembled WGS sequence"/>
</dbReference>
<proteinExistence type="predicted"/>
<sequence>MEFKFRAVDDRPPTYLPPSPSVGFFTEQELRSDNPHSLSGYRNSNDFHEVIQREMEKEQIREEILARRVARRRLLEAEVRRELEAERGLYFEERLATRFEPRLPFVNHFEKRGWLDDRHGFSGPGGAFNGLSPLPPLPDPVGSEINKAPSEVNKKDKSIILAKPNPRMNGLKRKALIPPAAGAGDLPLFGIKKKPKEEWSCALCQVSATSERGLNDHLQGRKHKAKEAGLRAQKLRAGFRPLPKKTGIPAKPVDCNGASGSEMKTTLGEELLKWNRSGNNSGQKIDGTEDIKNKKDNLAAKKRQNSKSGKKKNEMDRVERLETTPEFRKKEKLRFWCEPCQIGAYSVKVMDSHKKGKRHRAMLQELNKNGEVVPNPTIVALEETTENVGTHVDEPCQYIEA</sequence>
<evidence type="ECO:0000313" key="4">
    <source>
        <dbReference type="Proteomes" id="UP000187406"/>
    </source>
</evidence>
<evidence type="ECO:0000256" key="1">
    <source>
        <dbReference type="SAM" id="MobiDB-lite"/>
    </source>
</evidence>
<reference evidence="4" key="1">
    <citation type="submission" date="2016-04" db="EMBL/GenBank/DDBJ databases">
        <title>Cephalotus genome sequencing.</title>
        <authorList>
            <person name="Fukushima K."/>
            <person name="Hasebe M."/>
            <person name="Fang X."/>
        </authorList>
    </citation>
    <scope>NUCLEOTIDE SEQUENCE [LARGE SCALE GENOMIC DNA]</scope>
    <source>
        <strain evidence="4">cv. St1</strain>
    </source>
</reference>
<dbReference type="InterPro" id="IPR003604">
    <property type="entry name" value="Matrin/U1-like-C_Znf_C2H2"/>
</dbReference>
<dbReference type="PANTHER" id="PTHR47487">
    <property type="entry name" value="OS06G0651300 PROTEIN-RELATED"/>
    <property type="match status" value="1"/>
</dbReference>
<name>A0A1Q3CSQ2_CEPFO</name>
<protein>
    <submittedName>
        <fullName evidence="3">Zf-met domain-containing protein</fullName>
    </submittedName>
</protein>
<feature type="compositionally biased region" description="Basic residues" evidence="1">
    <location>
        <begin position="300"/>
        <end position="310"/>
    </location>
</feature>
<dbReference type="Gene3D" id="3.30.160.60">
    <property type="entry name" value="Classic Zinc Finger"/>
    <property type="match status" value="2"/>
</dbReference>
<feature type="compositionally biased region" description="Basic and acidic residues" evidence="1">
    <location>
        <begin position="286"/>
        <end position="299"/>
    </location>
</feature>
<organism evidence="3 4">
    <name type="scientific">Cephalotus follicularis</name>
    <name type="common">Albany pitcher plant</name>
    <dbReference type="NCBI Taxonomy" id="3775"/>
    <lineage>
        <taxon>Eukaryota</taxon>
        <taxon>Viridiplantae</taxon>
        <taxon>Streptophyta</taxon>
        <taxon>Embryophyta</taxon>
        <taxon>Tracheophyta</taxon>
        <taxon>Spermatophyta</taxon>
        <taxon>Magnoliopsida</taxon>
        <taxon>eudicotyledons</taxon>
        <taxon>Gunneridae</taxon>
        <taxon>Pentapetalae</taxon>
        <taxon>rosids</taxon>
        <taxon>fabids</taxon>
        <taxon>Oxalidales</taxon>
        <taxon>Cephalotaceae</taxon>
        <taxon>Cephalotus</taxon>
    </lineage>
</organism>
<dbReference type="GO" id="GO:0003676">
    <property type="term" value="F:nucleic acid binding"/>
    <property type="evidence" value="ECO:0007669"/>
    <property type="project" value="InterPro"/>
</dbReference>
<dbReference type="InParanoid" id="A0A1Q3CSQ2"/>
<gene>
    <name evidence="3" type="ORF">CFOL_v3_26654</name>
</gene>
<dbReference type="OrthoDB" id="10009287at2759"/>
<dbReference type="InterPro" id="IPR013087">
    <property type="entry name" value="Znf_C2H2_type"/>
</dbReference>
<feature type="domain" description="U1-type" evidence="2">
    <location>
        <begin position="196"/>
        <end position="230"/>
    </location>
</feature>
<keyword evidence="4" id="KW-1185">Reference proteome</keyword>
<dbReference type="PANTHER" id="PTHR47487:SF8">
    <property type="entry name" value="OS08G0270900 PROTEIN"/>
    <property type="match status" value="1"/>
</dbReference>
<dbReference type="STRING" id="3775.A0A1Q3CSQ2"/>
<dbReference type="SMART" id="SM00451">
    <property type="entry name" value="ZnF_U1"/>
    <property type="match status" value="2"/>
</dbReference>
<accession>A0A1Q3CSQ2</accession>
<dbReference type="FunCoup" id="A0A1Q3CSQ2">
    <property type="interactions" value="4"/>
</dbReference>
<feature type="region of interest" description="Disordered" evidence="1">
    <location>
        <begin position="241"/>
        <end position="318"/>
    </location>
</feature>
<comment type="caution">
    <text evidence="3">The sequence shown here is derived from an EMBL/GenBank/DDBJ whole genome shotgun (WGS) entry which is preliminary data.</text>
</comment>
<dbReference type="Pfam" id="PF12874">
    <property type="entry name" value="zf-met"/>
    <property type="match status" value="2"/>
</dbReference>
<dbReference type="InterPro" id="IPR036236">
    <property type="entry name" value="Znf_C2H2_sf"/>
</dbReference>
<evidence type="ECO:0000313" key="3">
    <source>
        <dbReference type="EMBL" id="GAV83205.1"/>
    </source>
</evidence>
<feature type="domain" description="U1-type" evidence="2">
    <location>
        <begin position="332"/>
        <end position="366"/>
    </location>
</feature>